<evidence type="ECO:0000259" key="7">
    <source>
        <dbReference type="PROSITE" id="PS51379"/>
    </source>
</evidence>
<dbReference type="SUPFAM" id="SSF54862">
    <property type="entry name" value="4Fe-4S ferredoxins"/>
    <property type="match status" value="1"/>
</dbReference>
<dbReference type="PANTHER" id="PTHR36923">
    <property type="entry name" value="FERREDOXIN"/>
    <property type="match status" value="1"/>
</dbReference>
<organism evidence="8 9">
    <name type="scientific">Desulfoscipio geothermicus DSM 3669</name>
    <dbReference type="NCBI Taxonomy" id="1121426"/>
    <lineage>
        <taxon>Bacteria</taxon>
        <taxon>Bacillati</taxon>
        <taxon>Bacillota</taxon>
        <taxon>Clostridia</taxon>
        <taxon>Eubacteriales</taxon>
        <taxon>Desulfallaceae</taxon>
        <taxon>Desulfoscipio</taxon>
    </lineage>
</organism>
<name>A0A1I6DX35_9FIRM</name>
<dbReference type="EMBL" id="FOYM01000020">
    <property type="protein sequence ID" value="SFR10023.1"/>
    <property type="molecule type" value="Genomic_DNA"/>
</dbReference>
<dbReference type="GO" id="GO:0005506">
    <property type="term" value="F:iron ion binding"/>
    <property type="evidence" value="ECO:0007669"/>
    <property type="project" value="UniProtKB-UniRule"/>
</dbReference>
<dbReference type="RefSeq" id="WP_092484634.1">
    <property type="nucleotide sequence ID" value="NZ_FOYM01000020.1"/>
</dbReference>
<keyword evidence="9" id="KW-1185">Reference proteome</keyword>
<dbReference type="Pfam" id="PF13370">
    <property type="entry name" value="Fer4_13"/>
    <property type="match status" value="1"/>
</dbReference>
<evidence type="ECO:0000256" key="5">
    <source>
        <dbReference type="ARBA" id="ARBA00023014"/>
    </source>
</evidence>
<dbReference type="STRING" id="39060.SAMN05660706_12016"/>
<evidence type="ECO:0000256" key="4">
    <source>
        <dbReference type="ARBA" id="ARBA00023004"/>
    </source>
</evidence>
<feature type="domain" description="4Fe-4S ferredoxin-type" evidence="7">
    <location>
        <begin position="1"/>
        <end position="29"/>
    </location>
</feature>
<evidence type="ECO:0000256" key="6">
    <source>
        <dbReference type="RuleBase" id="RU368020"/>
    </source>
</evidence>
<dbReference type="GO" id="GO:0051536">
    <property type="term" value="F:iron-sulfur cluster binding"/>
    <property type="evidence" value="ECO:0007669"/>
    <property type="project" value="UniProtKB-KW"/>
</dbReference>
<evidence type="ECO:0000313" key="8">
    <source>
        <dbReference type="EMBL" id="SFR10023.1"/>
    </source>
</evidence>
<dbReference type="InterPro" id="IPR001080">
    <property type="entry name" value="3Fe4S_ferredoxin"/>
</dbReference>
<dbReference type="Gene3D" id="3.30.70.20">
    <property type="match status" value="1"/>
</dbReference>
<keyword evidence="4 6" id="KW-0408">Iron</keyword>
<accession>A0A1I6DX35</accession>
<evidence type="ECO:0000256" key="3">
    <source>
        <dbReference type="ARBA" id="ARBA00022982"/>
    </source>
</evidence>
<dbReference type="OrthoDB" id="9803319at2"/>
<dbReference type="AlphaFoldDB" id="A0A1I6DX35"/>
<dbReference type="InterPro" id="IPR017896">
    <property type="entry name" value="4Fe4S_Fe-S-bd"/>
</dbReference>
<comment type="function">
    <text evidence="6">Ferredoxins are iron-sulfur proteins that transfer electrons in a wide variety of metabolic reactions.</text>
</comment>
<dbReference type="PANTHER" id="PTHR36923:SF3">
    <property type="entry name" value="FERREDOXIN"/>
    <property type="match status" value="1"/>
</dbReference>
<dbReference type="InterPro" id="IPR051269">
    <property type="entry name" value="Fe-S_cluster_ET"/>
</dbReference>
<dbReference type="Proteomes" id="UP000199584">
    <property type="component" value="Unassembled WGS sequence"/>
</dbReference>
<gene>
    <name evidence="8" type="ORF">SAMN05660706_12016</name>
</gene>
<evidence type="ECO:0000313" key="9">
    <source>
        <dbReference type="Proteomes" id="UP000199584"/>
    </source>
</evidence>
<evidence type="ECO:0000256" key="2">
    <source>
        <dbReference type="ARBA" id="ARBA00022723"/>
    </source>
</evidence>
<dbReference type="PROSITE" id="PS51379">
    <property type="entry name" value="4FE4S_FER_2"/>
    <property type="match status" value="1"/>
</dbReference>
<dbReference type="PRINTS" id="PR00352">
    <property type="entry name" value="3FE4SFRDOXIN"/>
</dbReference>
<keyword evidence="2 6" id="KW-0479">Metal-binding</keyword>
<sequence>MHAEVDQDLCISCGTCIDVCPDVFEWNDDEKAHSVVDEIPPELEDQASEAAENCPTDAITVN</sequence>
<proteinExistence type="predicted"/>
<keyword evidence="3 6" id="KW-0249">Electron transport</keyword>
<protein>
    <recommendedName>
        <fullName evidence="6">Ferredoxin</fullName>
    </recommendedName>
</protein>
<evidence type="ECO:0000256" key="1">
    <source>
        <dbReference type="ARBA" id="ARBA00022448"/>
    </source>
</evidence>
<dbReference type="GO" id="GO:0009055">
    <property type="term" value="F:electron transfer activity"/>
    <property type="evidence" value="ECO:0007669"/>
    <property type="project" value="UniProtKB-UniRule"/>
</dbReference>
<dbReference type="InterPro" id="IPR017900">
    <property type="entry name" value="4Fe4S_Fe_S_CS"/>
</dbReference>
<reference evidence="9" key="1">
    <citation type="submission" date="2016-10" db="EMBL/GenBank/DDBJ databases">
        <authorList>
            <person name="Varghese N."/>
            <person name="Submissions S."/>
        </authorList>
    </citation>
    <scope>NUCLEOTIDE SEQUENCE [LARGE SCALE GENOMIC DNA]</scope>
    <source>
        <strain evidence="9">DSM 3669</strain>
    </source>
</reference>
<dbReference type="PROSITE" id="PS00198">
    <property type="entry name" value="4FE4S_FER_1"/>
    <property type="match status" value="1"/>
</dbReference>
<keyword evidence="5 6" id="KW-0411">Iron-sulfur</keyword>
<keyword evidence="1 6" id="KW-0813">Transport</keyword>